<keyword evidence="2" id="KW-1185">Reference proteome</keyword>
<protein>
    <submittedName>
        <fullName evidence="1">Uncharacterized protein</fullName>
    </submittedName>
</protein>
<dbReference type="InterPro" id="IPR009057">
    <property type="entry name" value="Homeodomain-like_sf"/>
</dbReference>
<accession>A0A1J0VTT4</accession>
<dbReference type="Proteomes" id="UP000183810">
    <property type="component" value="Chromosome"/>
</dbReference>
<dbReference type="SUPFAM" id="SSF46689">
    <property type="entry name" value="Homeodomain-like"/>
    <property type="match status" value="1"/>
</dbReference>
<dbReference type="KEGG" id="nsl:BOX37_17335"/>
<dbReference type="RefSeq" id="WP_071928607.1">
    <property type="nucleotide sequence ID" value="NZ_CP018082.1"/>
</dbReference>
<proteinExistence type="predicted"/>
<dbReference type="EMBL" id="CP018082">
    <property type="protein sequence ID" value="APE35418.1"/>
    <property type="molecule type" value="Genomic_DNA"/>
</dbReference>
<sequence length="63" mass="6614">MGRDVDQAEPDLLNTEIVDITGEAGRAAGSFYNDFESKEEVLAALAVDIGADADEIAGASRSR</sequence>
<organism evidence="1 2">
    <name type="scientific">Nocardia mangyaensis</name>
    <dbReference type="NCBI Taxonomy" id="2213200"/>
    <lineage>
        <taxon>Bacteria</taxon>
        <taxon>Bacillati</taxon>
        <taxon>Actinomycetota</taxon>
        <taxon>Actinomycetes</taxon>
        <taxon>Mycobacteriales</taxon>
        <taxon>Nocardiaceae</taxon>
        <taxon>Nocardia</taxon>
    </lineage>
</organism>
<reference evidence="1" key="1">
    <citation type="submission" date="2016-11" db="EMBL/GenBank/DDBJ databases">
        <authorList>
            <person name="Jaros S."/>
            <person name="Januszkiewicz K."/>
            <person name="Wedrychowicz H."/>
        </authorList>
    </citation>
    <scope>NUCLEOTIDE SEQUENCE [LARGE SCALE GENOMIC DNA]</scope>
    <source>
        <strain evidence="1">Y48</strain>
    </source>
</reference>
<dbReference type="AlphaFoldDB" id="A0A1J0VTT4"/>
<dbReference type="OrthoDB" id="3237195at2"/>
<evidence type="ECO:0000313" key="2">
    <source>
        <dbReference type="Proteomes" id="UP000183810"/>
    </source>
</evidence>
<gene>
    <name evidence="1" type="ORF">BOX37_17335</name>
</gene>
<name>A0A1J0VTT4_9NOCA</name>
<dbReference type="Gene3D" id="1.10.357.10">
    <property type="entry name" value="Tetracycline Repressor, domain 2"/>
    <property type="match status" value="1"/>
</dbReference>
<evidence type="ECO:0000313" key="1">
    <source>
        <dbReference type="EMBL" id="APE35418.1"/>
    </source>
</evidence>